<dbReference type="RefSeq" id="WP_063081335.1">
    <property type="nucleotide sequence ID" value="NZ_BFWK01000001.1"/>
</dbReference>
<dbReference type="InterPro" id="IPR021326">
    <property type="entry name" value="DUF2931"/>
</dbReference>
<dbReference type="EMBL" id="AAVQAW010000045">
    <property type="protein sequence ID" value="EGD0651339.1"/>
    <property type="molecule type" value="Genomic_DNA"/>
</dbReference>
<dbReference type="Proteomes" id="UP000630371">
    <property type="component" value="Unassembled WGS sequence"/>
</dbReference>
<comment type="caution">
    <text evidence="1">The sequence shown here is derived from an EMBL/GenBank/DDBJ whole genome shotgun (WGS) entry which is preliminary data.</text>
</comment>
<dbReference type="AlphaFoldDB" id="A0A827EL61"/>
<evidence type="ECO:0000313" key="2">
    <source>
        <dbReference type="Proteomes" id="UP000630371"/>
    </source>
</evidence>
<reference evidence="1" key="1">
    <citation type="submission" date="2018-08" db="EMBL/GenBank/DDBJ databases">
        <authorList>
            <consortium name="GenomeTrakr network: Whole genome sequencing for foodborne pathogen traceback"/>
        </authorList>
    </citation>
    <scope>NUCLEOTIDE SEQUENCE</scope>
    <source>
        <strain evidence="1">NC_STEC178</strain>
    </source>
</reference>
<evidence type="ECO:0000313" key="1">
    <source>
        <dbReference type="EMBL" id="EGD0651339.1"/>
    </source>
</evidence>
<sequence>MEFNIKLLFVITSMVLNFNAAAKEKISLLAPYDEWYFNFFYPDSLPAKVTYVELLDTDGIYYQFRTLASTNASPGSVGQWSEKVSGMSSVFNKAKNPPMSIHFCWDSVIDKKVYETWITLAGDVWKLMLTPYSPPGDGSEKYYLQYLLIGLAPEGKVRVWLDKRDKPNIRLTDKQILIETFSGEKMEMCKGISRHDFSLGDDEYVLEFIKDKKYPYGNW</sequence>
<protein>
    <submittedName>
        <fullName evidence="1">DUF2931 family protein</fullName>
    </submittedName>
</protein>
<dbReference type="Pfam" id="PF11153">
    <property type="entry name" value="DUF2931"/>
    <property type="match status" value="1"/>
</dbReference>
<name>A0A827EL61_ECOLX</name>
<proteinExistence type="predicted"/>
<organism evidence="1 2">
    <name type="scientific">Escherichia coli</name>
    <dbReference type="NCBI Taxonomy" id="562"/>
    <lineage>
        <taxon>Bacteria</taxon>
        <taxon>Pseudomonadati</taxon>
        <taxon>Pseudomonadota</taxon>
        <taxon>Gammaproteobacteria</taxon>
        <taxon>Enterobacterales</taxon>
        <taxon>Enterobacteriaceae</taxon>
        <taxon>Escherichia</taxon>
    </lineage>
</organism>
<gene>
    <name evidence="1" type="ORF">B6R31_005144</name>
</gene>
<accession>A0A827EL61</accession>